<proteinExistence type="predicted"/>
<dbReference type="RefSeq" id="WP_336544587.1">
    <property type="nucleotide sequence ID" value="NZ_JBBBDM010000002.1"/>
</dbReference>
<evidence type="ECO:0000313" key="2">
    <source>
        <dbReference type="Proteomes" id="UP001367771"/>
    </source>
</evidence>
<dbReference type="Pfam" id="PF20043">
    <property type="entry name" value="DUF6445"/>
    <property type="match status" value="1"/>
</dbReference>
<protein>
    <submittedName>
        <fullName evidence="1">DUF6445 family protein</fullName>
    </submittedName>
</protein>
<dbReference type="Proteomes" id="UP001367771">
    <property type="component" value="Unassembled WGS sequence"/>
</dbReference>
<accession>A0ABU8GZQ4</accession>
<evidence type="ECO:0000313" key="1">
    <source>
        <dbReference type="EMBL" id="MEI5686328.1"/>
    </source>
</evidence>
<dbReference type="EMBL" id="JBBBDM010000002">
    <property type="protein sequence ID" value="MEI5686328.1"/>
    <property type="molecule type" value="Genomic_DNA"/>
</dbReference>
<sequence>MKRPAISVQRLGQEGEPLVVIDDFATHPDSLRQAAVAAAFEPAGHHYPGLRAPLPDGYFRDQFPVIAESLGRRFGPHRQISVVDASFSIVTARPDALDIRQRVPHVDAYGRDRIAMVHYLSPAHRDGTAFFRHRTTGFETIDDTRAPVFFGRLQDEVAAIPPEGYILDDTPLFERIGGAEGRYNRAILYRSQLLHSGAIAADAMLSPDPALGRLTVTAFLSIG</sequence>
<keyword evidence="2" id="KW-1185">Reference proteome</keyword>
<name>A0ABU8GZQ4_9SPHN</name>
<organism evidence="1 2">
    <name type="scientific">Sphingomonas kyungheensis</name>
    <dbReference type="NCBI Taxonomy" id="1069987"/>
    <lineage>
        <taxon>Bacteria</taxon>
        <taxon>Pseudomonadati</taxon>
        <taxon>Pseudomonadota</taxon>
        <taxon>Alphaproteobacteria</taxon>
        <taxon>Sphingomonadales</taxon>
        <taxon>Sphingomonadaceae</taxon>
        <taxon>Sphingomonas</taxon>
    </lineage>
</organism>
<dbReference type="InterPro" id="IPR045617">
    <property type="entry name" value="DUF6445"/>
</dbReference>
<gene>
    <name evidence="1" type="ORF">V8201_04470</name>
</gene>
<comment type="caution">
    <text evidence="1">The sequence shown here is derived from an EMBL/GenBank/DDBJ whole genome shotgun (WGS) entry which is preliminary data.</text>
</comment>
<reference evidence="1 2" key="1">
    <citation type="journal article" date="2013" name="Int. J. Syst. Evol. Microbiol.">
        <title>Sphingomonas kyungheensis sp. nov., a bacterium with ginsenoside-converting activity isolated from soil of a ginseng field.</title>
        <authorList>
            <person name="Son H.M."/>
            <person name="Yang J.E."/>
            <person name="Park Y."/>
            <person name="Han C.K."/>
            <person name="Kim S.G."/>
            <person name="Kook M."/>
            <person name="Yi T.H."/>
        </authorList>
    </citation>
    <scope>NUCLEOTIDE SEQUENCE [LARGE SCALE GENOMIC DNA]</scope>
    <source>
        <strain evidence="1 2">LMG 26582</strain>
    </source>
</reference>